<gene>
    <name evidence="1" type="ORF">CYK00_01330</name>
</gene>
<dbReference type="AlphaFoldDB" id="A0A2I1XF58"/>
<organism evidence="1 2">
    <name type="scientific">Neisseria sicca</name>
    <dbReference type="NCBI Taxonomy" id="490"/>
    <lineage>
        <taxon>Bacteria</taxon>
        <taxon>Pseudomonadati</taxon>
        <taxon>Pseudomonadota</taxon>
        <taxon>Betaproteobacteria</taxon>
        <taxon>Neisseriales</taxon>
        <taxon>Neisseriaceae</taxon>
        <taxon>Neisseria</taxon>
    </lineage>
</organism>
<sequence length="67" mass="7735">MWHSHAHCLWECRLRLACRNVCTVCGSPHCPDLNLIHYTFADSVITKTSGVHCTYPIHRFCFLVIYG</sequence>
<reference evidence="1 2" key="1">
    <citation type="submission" date="2017-12" db="EMBL/GenBank/DDBJ databases">
        <title>Phylogenetic diversity of female urinary microbiome.</title>
        <authorList>
            <person name="Thomas-White K."/>
            <person name="Wolfe A.J."/>
        </authorList>
    </citation>
    <scope>NUCLEOTIDE SEQUENCE [LARGE SCALE GENOMIC DNA]</scope>
    <source>
        <strain evidence="1 2">UMB0321</strain>
    </source>
</reference>
<proteinExistence type="predicted"/>
<evidence type="ECO:0000313" key="1">
    <source>
        <dbReference type="EMBL" id="PLA41268.1"/>
    </source>
</evidence>
<comment type="caution">
    <text evidence="1">The sequence shown here is derived from an EMBL/GenBank/DDBJ whole genome shotgun (WGS) entry which is preliminary data.</text>
</comment>
<accession>A0A2I1XF58</accession>
<name>A0A2I1XF58_NEISI</name>
<dbReference type="Proteomes" id="UP000234767">
    <property type="component" value="Unassembled WGS sequence"/>
</dbReference>
<protein>
    <submittedName>
        <fullName evidence="1">Uncharacterized protein</fullName>
    </submittedName>
</protein>
<dbReference type="EMBL" id="PKJO01000001">
    <property type="protein sequence ID" value="PLA41268.1"/>
    <property type="molecule type" value="Genomic_DNA"/>
</dbReference>
<evidence type="ECO:0000313" key="2">
    <source>
        <dbReference type="Proteomes" id="UP000234767"/>
    </source>
</evidence>